<dbReference type="Pfam" id="PF02112">
    <property type="entry name" value="PDEase_II"/>
    <property type="match status" value="1"/>
</dbReference>
<accession>M3J3P4</accession>
<comment type="caution">
    <text evidence="1">The sequence shown here is derived from an EMBL/GenBank/DDBJ whole genome shotgun (WGS) entry which is preliminary data.</text>
</comment>
<dbReference type="PANTHER" id="PTHR28283:SF1">
    <property type="entry name" value="3',5'-CYCLIC-NUCLEOTIDE PHOSPHODIESTERASE 1"/>
    <property type="match status" value="1"/>
</dbReference>
<organism evidence="1 2">
    <name type="scientific">Candida maltosa (strain Xu316)</name>
    <name type="common">Yeast</name>
    <dbReference type="NCBI Taxonomy" id="1245528"/>
    <lineage>
        <taxon>Eukaryota</taxon>
        <taxon>Fungi</taxon>
        <taxon>Dikarya</taxon>
        <taxon>Ascomycota</taxon>
        <taxon>Saccharomycotina</taxon>
        <taxon>Pichiomycetes</taxon>
        <taxon>Debaryomycetaceae</taxon>
        <taxon>Candida/Lodderomyces clade</taxon>
        <taxon>Candida</taxon>
    </lineage>
</organism>
<dbReference type="EMBL" id="AOGT01001977">
    <property type="protein sequence ID" value="EMG46518.1"/>
    <property type="molecule type" value="Genomic_DNA"/>
</dbReference>
<dbReference type="HOGENOM" id="CLU_016658_2_1_1"/>
<dbReference type="STRING" id="1245528.M3J3P4"/>
<protein>
    <submittedName>
        <fullName evidence="1">3',5'-cyclic-nucleotide phosphodiesterase</fullName>
    </submittedName>
</protein>
<dbReference type="PIRSF" id="PIRSF000962">
    <property type="entry name" value="Cyc_nuc_PDEase"/>
    <property type="match status" value="1"/>
</dbReference>
<dbReference type="PANTHER" id="PTHR28283">
    <property type="entry name" value="3',5'-CYCLIC-NUCLEOTIDE PHOSPHODIESTERASE 1"/>
    <property type="match status" value="1"/>
</dbReference>
<sequence>MSFEITFLGSSGGPLEGSTCSILLKSVNISYEKILESHLTDELLCIDAGSGMGKLTEIIHQESTYQQSSCNLLYYYPDCEPISYYYHPSVTVTSPFKDFTPNRSLQHTQKIYNHLTNYLITHSHLDHVSALVVNSAGFNKKYSNKIVYGAHCTINALQKHLFNGKIWPNMPSFNIVDLRYLETNRHSQIGKYNISMFDLSHGEFSKLTEDPDTDCLAPLGKANHRRTSITTIPQNSNGSAMKNSEALNQHYLSSAFLVSRNKSNLLVFGDFESDLTSKLTRNLYIWQRVAPLIINQSMAGIVLECSNSFEIDPDQLYGHLTPKLLIYELKQLANACFAIDPSINQPLQNLNIIVTHVKEPIFDDDDIELSDPRKKILTELNKLNEMEKLGCNFSIALSGTSIII</sequence>
<dbReference type="eggNOG" id="ENOG502RFKK">
    <property type="taxonomic scope" value="Eukaryota"/>
</dbReference>
<dbReference type="CDD" id="cd07735">
    <property type="entry name" value="class_II_PDE_MBL-fold"/>
    <property type="match status" value="1"/>
</dbReference>
<dbReference type="GO" id="GO:0047555">
    <property type="term" value="F:3',5'-cyclic-GMP phosphodiesterase activity"/>
    <property type="evidence" value="ECO:0007669"/>
    <property type="project" value="TreeGrafter"/>
</dbReference>
<dbReference type="GO" id="GO:0006198">
    <property type="term" value="P:cAMP catabolic process"/>
    <property type="evidence" value="ECO:0007669"/>
    <property type="project" value="InterPro"/>
</dbReference>
<dbReference type="InterPro" id="IPR036866">
    <property type="entry name" value="RibonucZ/Hydroxyglut_hydro"/>
</dbReference>
<dbReference type="GO" id="GO:0004115">
    <property type="term" value="F:3',5'-cyclic-AMP phosphodiesterase activity"/>
    <property type="evidence" value="ECO:0007669"/>
    <property type="project" value="InterPro"/>
</dbReference>
<dbReference type="OrthoDB" id="258495at2759"/>
<keyword evidence="2" id="KW-1185">Reference proteome</keyword>
<dbReference type="SUPFAM" id="SSF56281">
    <property type="entry name" value="Metallo-hydrolase/oxidoreductase"/>
    <property type="match status" value="1"/>
</dbReference>
<name>M3J3P4_CANMX</name>
<gene>
    <name evidence="1" type="ORF">G210_3239</name>
</gene>
<dbReference type="InterPro" id="IPR000396">
    <property type="entry name" value="Pdiesterase2"/>
</dbReference>
<dbReference type="GO" id="GO:1902660">
    <property type="term" value="P:negative regulation of glucose mediated signaling pathway"/>
    <property type="evidence" value="ECO:0007669"/>
    <property type="project" value="TreeGrafter"/>
</dbReference>
<dbReference type="PRINTS" id="PR00388">
    <property type="entry name" value="PDIESTERASE2"/>
</dbReference>
<dbReference type="OMA" id="YYITHPH"/>
<dbReference type="Gene3D" id="3.60.15.10">
    <property type="entry name" value="Ribonuclease Z/Hydroxyacylglutathione hydrolase-like"/>
    <property type="match status" value="1"/>
</dbReference>
<evidence type="ECO:0000313" key="2">
    <source>
        <dbReference type="Proteomes" id="UP000011777"/>
    </source>
</evidence>
<proteinExistence type="predicted"/>
<reference evidence="1 2" key="1">
    <citation type="submission" date="2013-02" db="EMBL/GenBank/DDBJ databases">
        <title>Genome sequence of Candida maltosa Xu316, a potential industrial strain for xylitol and ethanol production.</title>
        <authorList>
            <person name="Yu J."/>
            <person name="Wang Q."/>
            <person name="Geng X."/>
            <person name="Bao W."/>
            <person name="He P."/>
            <person name="Cai J."/>
        </authorList>
    </citation>
    <scope>NUCLEOTIDE SEQUENCE [LARGE SCALE GENOMIC DNA]</scope>
    <source>
        <strain evidence="2">Xu316</strain>
    </source>
</reference>
<dbReference type="AlphaFoldDB" id="M3J3P4"/>
<feature type="non-terminal residue" evidence="1">
    <location>
        <position position="1"/>
    </location>
</feature>
<evidence type="ECO:0000313" key="1">
    <source>
        <dbReference type="EMBL" id="EMG46518.1"/>
    </source>
</evidence>
<dbReference type="Proteomes" id="UP000011777">
    <property type="component" value="Unassembled WGS sequence"/>
</dbReference>